<keyword evidence="2" id="KW-1185">Reference proteome</keyword>
<dbReference type="RefSeq" id="WP_039677998.1">
    <property type="nucleotide sequence ID" value="NZ_JAWGXO010000004.1"/>
</dbReference>
<evidence type="ECO:0008006" key="3">
    <source>
        <dbReference type="Google" id="ProtNLM"/>
    </source>
</evidence>
<proteinExistence type="predicted"/>
<evidence type="ECO:0000313" key="1">
    <source>
        <dbReference type="EMBL" id="KHS58793.1"/>
    </source>
</evidence>
<dbReference type="OrthoDB" id="1692944at2"/>
<accession>A0A0B3W1A4</accession>
<sequence length="65" mass="7448">MSKSIRVCPFCSNVDIDKLKRIIGEENVNTGCVSACRKDKTQFFGRINGSYVMTKTEEEFFDECK</sequence>
<organism evidence="1 2">
    <name type="scientific">Terrisporobacter othiniensis</name>
    <dbReference type="NCBI Taxonomy" id="1577792"/>
    <lineage>
        <taxon>Bacteria</taxon>
        <taxon>Bacillati</taxon>
        <taxon>Bacillota</taxon>
        <taxon>Clostridia</taxon>
        <taxon>Peptostreptococcales</taxon>
        <taxon>Peptostreptococcaceae</taxon>
        <taxon>Terrisporobacter</taxon>
    </lineage>
</organism>
<reference evidence="1 2" key="1">
    <citation type="submission" date="2014-12" db="EMBL/GenBank/DDBJ databases">
        <title>Draft genome sequence of Terrisporobacter sp. 08-306576, isolated from the blood culture of a bacteremia patient.</title>
        <authorList>
            <person name="Lund L.C."/>
            <person name="Sydenham T.V."/>
            <person name="Hogh S.V."/>
            <person name="Skov M.N."/>
            <person name="Kemp M."/>
            <person name="Justesen U.S."/>
        </authorList>
    </citation>
    <scope>NUCLEOTIDE SEQUENCE [LARGE SCALE GENOMIC DNA]</scope>
    <source>
        <strain evidence="1 2">08-306576</strain>
    </source>
</reference>
<protein>
    <recommendedName>
        <fullName evidence="3">DUF1450 domain-containing protein</fullName>
    </recommendedName>
</protein>
<dbReference type="EMBL" id="JWHR01000008">
    <property type="protein sequence ID" value="KHS58793.1"/>
    <property type="molecule type" value="Genomic_DNA"/>
</dbReference>
<dbReference type="AlphaFoldDB" id="A0A0B3W1A4"/>
<name>A0A0B3W1A4_9FIRM</name>
<evidence type="ECO:0000313" key="2">
    <source>
        <dbReference type="Proteomes" id="UP000031189"/>
    </source>
</evidence>
<comment type="caution">
    <text evidence="1">The sequence shown here is derived from an EMBL/GenBank/DDBJ whole genome shotgun (WGS) entry which is preliminary data.</text>
</comment>
<gene>
    <name evidence="1" type="ORF">QX51_00795</name>
</gene>
<dbReference type="Proteomes" id="UP000031189">
    <property type="component" value="Unassembled WGS sequence"/>
</dbReference>